<dbReference type="SUPFAM" id="SSF46785">
    <property type="entry name" value="Winged helix' DNA-binding domain"/>
    <property type="match status" value="1"/>
</dbReference>
<dbReference type="Pfam" id="PF01047">
    <property type="entry name" value="MarR"/>
    <property type="match status" value="1"/>
</dbReference>
<keyword evidence="2" id="KW-0238">DNA-binding</keyword>
<feature type="domain" description="HTH marR-type" evidence="1">
    <location>
        <begin position="44"/>
        <end position="177"/>
    </location>
</feature>
<dbReference type="AlphaFoldDB" id="A0A7W7VR96"/>
<dbReference type="GO" id="GO:0003677">
    <property type="term" value="F:DNA binding"/>
    <property type="evidence" value="ECO:0007669"/>
    <property type="project" value="UniProtKB-KW"/>
</dbReference>
<keyword evidence="3" id="KW-1185">Reference proteome</keyword>
<dbReference type="SMART" id="SM00347">
    <property type="entry name" value="HTH_MARR"/>
    <property type="match status" value="1"/>
</dbReference>
<evidence type="ECO:0000259" key="1">
    <source>
        <dbReference type="PROSITE" id="PS50995"/>
    </source>
</evidence>
<dbReference type="EMBL" id="JACHJP010000009">
    <property type="protein sequence ID" value="MBB4919349.1"/>
    <property type="molecule type" value="Genomic_DNA"/>
</dbReference>
<dbReference type="InterPro" id="IPR036388">
    <property type="entry name" value="WH-like_DNA-bd_sf"/>
</dbReference>
<dbReference type="PROSITE" id="PS50995">
    <property type="entry name" value="HTH_MARR_2"/>
    <property type="match status" value="1"/>
</dbReference>
<dbReference type="GO" id="GO:0003700">
    <property type="term" value="F:DNA-binding transcription factor activity"/>
    <property type="evidence" value="ECO:0007669"/>
    <property type="project" value="InterPro"/>
</dbReference>
<dbReference type="InterPro" id="IPR036390">
    <property type="entry name" value="WH_DNA-bd_sf"/>
</dbReference>
<name>A0A7W7VR96_9ACTN</name>
<dbReference type="Gene3D" id="1.10.10.10">
    <property type="entry name" value="Winged helix-like DNA-binding domain superfamily/Winged helix DNA-binding domain"/>
    <property type="match status" value="1"/>
</dbReference>
<dbReference type="GO" id="GO:0006950">
    <property type="term" value="P:response to stress"/>
    <property type="evidence" value="ECO:0007669"/>
    <property type="project" value="TreeGrafter"/>
</dbReference>
<reference evidence="2 3" key="1">
    <citation type="submission" date="2020-08" db="EMBL/GenBank/DDBJ databases">
        <title>Genomic Encyclopedia of Type Strains, Phase III (KMG-III): the genomes of soil and plant-associated and newly described type strains.</title>
        <authorList>
            <person name="Whitman W."/>
        </authorList>
    </citation>
    <scope>NUCLEOTIDE SEQUENCE [LARGE SCALE GENOMIC DNA]</scope>
    <source>
        <strain evidence="2 3">CECT 8840</strain>
    </source>
</reference>
<proteinExistence type="predicted"/>
<gene>
    <name evidence="2" type="ORF">FHS44_006491</name>
</gene>
<dbReference type="Proteomes" id="UP000552644">
    <property type="component" value="Unassembled WGS sequence"/>
</dbReference>
<comment type="caution">
    <text evidence="2">The sequence shown here is derived from an EMBL/GenBank/DDBJ whole genome shotgun (WGS) entry which is preliminary data.</text>
</comment>
<dbReference type="InterPro" id="IPR000835">
    <property type="entry name" value="HTH_MarR-typ"/>
</dbReference>
<evidence type="ECO:0000313" key="2">
    <source>
        <dbReference type="EMBL" id="MBB4919349.1"/>
    </source>
</evidence>
<evidence type="ECO:0000313" key="3">
    <source>
        <dbReference type="Proteomes" id="UP000552644"/>
    </source>
</evidence>
<sequence>MSMIVGWSGTVREHHTEMTGHHTLRSTEEAVGDRLGGLNLDFEAMWAVSNIYRASTAIRNHLEQTVLRDTGLTWTGFVVMWVVWIWGESETRHVAKEAGIAKGTLTGVLKTLESHRYVRRAPNPADRRRVMVTLTSSGERLMRTLFPQFNQEEAFVVKELDSQRRRALAASLRVVVQHLEGTVRP</sequence>
<protein>
    <submittedName>
        <fullName evidence="2">DNA-binding MarR family transcriptional regulator</fullName>
    </submittedName>
</protein>
<dbReference type="InterPro" id="IPR039422">
    <property type="entry name" value="MarR/SlyA-like"/>
</dbReference>
<organism evidence="2 3">
    <name type="scientific">Streptosporangium saharense</name>
    <dbReference type="NCBI Taxonomy" id="1706840"/>
    <lineage>
        <taxon>Bacteria</taxon>
        <taxon>Bacillati</taxon>
        <taxon>Actinomycetota</taxon>
        <taxon>Actinomycetes</taxon>
        <taxon>Streptosporangiales</taxon>
        <taxon>Streptosporangiaceae</taxon>
        <taxon>Streptosporangium</taxon>
    </lineage>
</organism>
<dbReference type="PANTHER" id="PTHR33164:SF89">
    <property type="entry name" value="MARR FAMILY REGULATORY PROTEIN"/>
    <property type="match status" value="1"/>
</dbReference>
<accession>A0A7W7VR96</accession>
<dbReference type="PANTHER" id="PTHR33164">
    <property type="entry name" value="TRANSCRIPTIONAL REGULATOR, MARR FAMILY"/>
    <property type="match status" value="1"/>
</dbReference>